<evidence type="ECO:0008006" key="4">
    <source>
        <dbReference type="Google" id="ProtNLM"/>
    </source>
</evidence>
<dbReference type="AlphaFoldDB" id="A0A3E2HED8"/>
<evidence type="ECO:0000313" key="3">
    <source>
        <dbReference type="Proteomes" id="UP000258309"/>
    </source>
</evidence>
<dbReference type="STRING" id="5539.A0A3E2HED8"/>
<dbReference type="OMA" id="IALYQCL"/>
<accession>A0A3E2HED8</accession>
<dbReference type="SUPFAM" id="SSF51735">
    <property type="entry name" value="NAD(P)-binding Rossmann-fold domains"/>
    <property type="match status" value="1"/>
</dbReference>
<organism evidence="2 3">
    <name type="scientific">Scytalidium lignicola</name>
    <name type="common">Hyphomycete</name>
    <dbReference type="NCBI Taxonomy" id="5539"/>
    <lineage>
        <taxon>Eukaryota</taxon>
        <taxon>Fungi</taxon>
        <taxon>Dikarya</taxon>
        <taxon>Ascomycota</taxon>
        <taxon>Pezizomycotina</taxon>
        <taxon>Leotiomycetes</taxon>
        <taxon>Leotiomycetes incertae sedis</taxon>
        <taxon>Scytalidium</taxon>
    </lineage>
</organism>
<dbReference type="PANTHER" id="PTHR45348">
    <property type="entry name" value="HYPOTHETICAL OXIDOREDUCTASE (EUROFUNG)"/>
    <property type="match status" value="1"/>
</dbReference>
<dbReference type="EMBL" id="NCSJ02000069">
    <property type="protein sequence ID" value="RFU31725.1"/>
    <property type="molecule type" value="Genomic_DNA"/>
</dbReference>
<dbReference type="PANTHER" id="PTHR45348:SF5">
    <property type="entry name" value="OXIDOREDUCTASE, PUTATIVE (AFU_ORTHOLOGUE AFUA_8G01420)-RELATED"/>
    <property type="match status" value="1"/>
</dbReference>
<dbReference type="Proteomes" id="UP000258309">
    <property type="component" value="Unassembled WGS sequence"/>
</dbReference>
<dbReference type="GO" id="GO:0016651">
    <property type="term" value="F:oxidoreductase activity, acting on NAD(P)H"/>
    <property type="evidence" value="ECO:0007669"/>
    <property type="project" value="InterPro"/>
</dbReference>
<comment type="caution">
    <text evidence="2">The sequence shown here is derived from an EMBL/GenBank/DDBJ whole genome shotgun (WGS) entry which is preliminary data.</text>
</comment>
<dbReference type="OrthoDB" id="3435807at2759"/>
<keyword evidence="1" id="KW-0560">Oxidoreductase</keyword>
<keyword evidence="3" id="KW-1185">Reference proteome</keyword>
<proteinExistence type="predicted"/>
<evidence type="ECO:0000313" key="2">
    <source>
        <dbReference type="EMBL" id="RFU31725.1"/>
    </source>
</evidence>
<dbReference type="InterPro" id="IPR047122">
    <property type="entry name" value="Trans-enoyl_RdTase-like"/>
</dbReference>
<evidence type="ECO:0000256" key="1">
    <source>
        <dbReference type="ARBA" id="ARBA00023002"/>
    </source>
</evidence>
<protein>
    <recommendedName>
        <fullName evidence="4">Alcohol dehydrogenase-like C-terminal domain-containing protein</fullName>
    </recommendedName>
</protein>
<gene>
    <name evidence="2" type="ORF">B7463_g4596</name>
</gene>
<reference evidence="2 3" key="1">
    <citation type="submission" date="2018-05" db="EMBL/GenBank/DDBJ databases">
        <title>Draft genome sequence of Scytalidium lignicola DSM 105466, a ubiquitous saprotrophic fungus.</title>
        <authorList>
            <person name="Buettner E."/>
            <person name="Gebauer A.M."/>
            <person name="Hofrichter M."/>
            <person name="Liers C."/>
            <person name="Kellner H."/>
        </authorList>
    </citation>
    <scope>NUCLEOTIDE SEQUENCE [LARGE SCALE GENOMIC DNA]</scope>
    <source>
        <strain evidence="2 3">DSM 105466</strain>
    </source>
</reference>
<dbReference type="InterPro" id="IPR036291">
    <property type="entry name" value="NAD(P)-bd_dom_sf"/>
</dbReference>
<dbReference type="Gene3D" id="3.40.50.720">
    <property type="entry name" value="NAD(P)-binding Rossmann-like Domain"/>
    <property type="match status" value="1"/>
</dbReference>
<sequence>MRLAEAATIPLSAMTAAIHLYQVLHLPLPWAPATEATPLLIYGGASAVGAYAIKLAKLSNIYPLIVVAGRGIPFVENLIDRSQGDTVLDYRNGDDKIVGDLRDALGGRKLEYALDAVSEKNSYVNIDKVIEATGQVSLVLSAKEKVMPSGLKLVFRSVGTVHGPVAKDTRDGKHRAKIGDVQFGGVFFRFFAQGLRERWFTGHPYEVVPGGLRGLQVALKNLKEGRASAVKYIARLEDTEGLWPNPPLGAT</sequence>
<name>A0A3E2HED8_SCYLI</name>
<feature type="non-terminal residue" evidence="2">
    <location>
        <position position="1"/>
    </location>
</feature>
<feature type="non-terminal residue" evidence="2">
    <location>
        <position position="251"/>
    </location>
</feature>